<keyword evidence="3" id="KW-1185">Reference proteome</keyword>
<accession>A0A078KWK6</accession>
<evidence type="ECO:0000256" key="1">
    <source>
        <dbReference type="SAM" id="MobiDB-lite"/>
    </source>
</evidence>
<sequence length="625" mass="71110">MPFNMTLNTIQKTKKWTFVKTEQASQLQALLDVGDRHGYGHRLIELSKPEAGSHMFTRTKGMIYELIDQDETIDVPVKFQVKNSVITWAFIAPMDVTHQSFRDLVFNTAAKAHACVKNSCETYYRGTNHYHLRVMHSFAGESEFNHNHYRTANNGPITPVEVYEHLMAFYAQTEGRQFIPTERERNEIILKYAMYWADYDADISYVVLSLMSVGGGVEAVDYQLESIAKLGTLTPEQADKKLDEFFASEHGKNILKLAEAYGLESQNLDEAQEYIKCRYREIFLKAAPEIAREAYLDPSLEPHGVSLSTSSSPKSSPREEYETGQDQQLDEIDELEFHAFADELTKHCQSIDKKLLQDLSLDDFRKGLTLYHTLRTAQKNLELEPLDGQRFHSDFNMELAIREMISQLPALQTGSTEDSLGAPLLNKLVEWVKNSPVELDAWVDWVKVNGSRGLGSEIALVRQANGDVDLRQAIPQGDRKPGEKIAEIDFDNVDLKKIFMPNDEEEIFVAPMVEQAVVDLAEEKVTRLRQELGDELNRLVRNQQSGEHRLDRSIFQDKVAVITQALSVLEGSSDINNLEEAVNSNQHWDYVSMPGLRSRLQEQVECLLEMFKPAVEYRSSSSPSS</sequence>
<organism evidence="2 3">
    <name type="scientific">Legionella massiliensis</name>
    <dbReference type="NCBI Taxonomy" id="1034943"/>
    <lineage>
        <taxon>Bacteria</taxon>
        <taxon>Pseudomonadati</taxon>
        <taxon>Pseudomonadota</taxon>
        <taxon>Gammaproteobacteria</taxon>
        <taxon>Legionellales</taxon>
        <taxon>Legionellaceae</taxon>
        <taxon>Legionella</taxon>
    </lineage>
</organism>
<dbReference type="AlphaFoldDB" id="A0A078KWK6"/>
<dbReference type="OrthoDB" id="5633541at2"/>
<dbReference type="Proteomes" id="UP000044071">
    <property type="component" value="Unassembled WGS sequence"/>
</dbReference>
<dbReference type="STRING" id="1034943.BN59_00352"/>
<name>A0A078KWK6_9GAMM</name>
<proteinExistence type="predicted"/>
<gene>
    <name evidence="2" type="ORF">BN59_00352</name>
</gene>
<dbReference type="eggNOG" id="ENOG5031UTP">
    <property type="taxonomic scope" value="Bacteria"/>
</dbReference>
<reference evidence="2 3" key="1">
    <citation type="submission" date="2014-06" db="EMBL/GenBank/DDBJ databases">
        <authorList>
            <person name="Urmite Genomes Urmite Genomes"/>
        </authorList>
    </citation>
    <scope>NUCLEOTIDE SEQUENCE [LARGE SCALE GENOMIC DNA]</scope>
</reference>
<dbReference type="RefSeq" id="WP_043872695.1">
    <property type="nucleotide sequence ID" value="NZ_CCVW01000001.1"/>
</dbReference>
<dbReference type="EMBL" id="CCSB01000001">
    <property type="protein sequence ID" value="CDZ76088.1"/>
    <property type="molecule type" value="Genomic_DNA"/>
</dbReference>
<feature type="compositionally biased region" description="Low complexity" evidence="1">
    <location>
        <begin position="306"/>
        <end position="315"/>
    </location>
</feature>
<protein>
    <submittedName>
        <fullName evidence="2">Uncharacterized protein</fullName>
    </submittedName>
</protein>
<feature type="region of interest" description="Disordered" evidence="1">
    <location>
        <begin position="302"/>
        <end position="326"/>
    </location>
</feature>
<evidence type="ECO:0000313" key="3">
    <source>
        <dbReference type="Proteomes" id="UP000044071"/>
    </source>
</evidence>
<evidence type="ECO:0000313" key="2">
    <source>
        <dbReference type="EMBL" id="CDZ76088.1"/>
    </source>
</evidence>